<evidence type="ECO:0000313" key="1">
    <source>
        <dbReference type="EMBL" id="XCD09308.1"/>
    </source>
</evidence>
<sequence length="61" mass="6455">MDETDASEFKGMNLAGHLPVGDAVDSQSPVFGRGFLVYNNIKTTAQISSRGRLGISISQAV</sequence>
<proteinExistence type="predicted"/>
<organism evidence="1">
    <name type="scientific">Klebsiella phage KPKp</name>
    <dbReference type="NCBI Taxonomy" id="3153768"/>
    <lineage>
        <taxon>Viruses</taxon>
        <taxon>Duplodnaviria</taxon>
        <taxon>Heunggongvirae</taxon>
        <taxon>Uroviricota</taxon>
        <taxon>Caudoviricetes</taxon>
    </lineage>
</organism>
<dbReference type="EMBL" id="PP791695">
    <property type="protein sequence ID" value="XCD09308.1"/>
    <property type="molecule type" value="Genomic_DNA"/>
</dbReference>
<protein>
    <submittedName>
        <fullName evidence="1">Uncharacterized protein</fullName>
    </submittedName>
</protein>
<reference evidence="1" key="1">
    <citation type="submission" date="2024-05" db="EMBL/GenBank/DDBJ databases">
        <authorList>
            <person name="Gowrishankar S."/>
            <person name="Karthika C."/>
            <person name="Malligarjunan N."/>
            <person name="Karutha Pandian S."/>
        </authorList>
    </citation>
    <scope>NUCLEOTIDE SEQUENCE</scope>
</reference>
<accession>A0AAU8BD92</accession>
<name>A0AAU8BD92_9CAUD</name>